<feature type="compositionally biased region" description="Basic residues" evidence="1">
    <location>
        <begin position="1"/>
        <end position="11"/>
    </location>
</feature>
<organism evidence="2 3">
    <name type="scientific">Ovis aries</name>
    <name type="common">Sheep</name>
    <dbReference type="NCBI Taxonomy" id="9940"/>
    <lineage>
        <taxon>Eukaryota</taxon>
        <taxon>Metazoa</taxon>
        <taxon>Chordata</taxon>
        <taxon>Craniata</taxon>
        <taxon>Vertebrata</taxon>
        <taxon>Euteleostomi</taxon>
        <taxon>Mammalia</taxon>
        <taxon>Eutheria</taxon>
        <taxon>Laurasiatheria</taxon>
        <taxon>Artiodactyla</taxon>
        <taxon>Ruminantia</taxon>
        <taxon>Pecora</taxon>
        <taxon>Bovidae</taxon>
        <taxon>Caprinae</taxon>
        <taxon>Ovis</taxon>
    </lineage>
</organism>
<feature type="region of interest" description="Disordered" evidence="1">
    <location>
        <begin position="64"/>
        <end position="87"/>
    </location>
</feature>
<evidence type="ECO:0000256" key="1">
    <source>
        <dbReference type="SAM" id="MobiDB-lite"/>
    </source>
</evidence>
<dbReference type="AlphaFoldDB" id="A0A836CYJ5"/>
<evidence type="ECO:0000313" key="3">
    <source>
        <dbReference type="Proteomes" id="UP000664991"/>
    </source>
</evidence>
<dbReference type="Proteomes" id="UP000664991">
    <property type="component" value="Unassembled WGS sequence"/>
</dbReference>
<reference evidence="2 3" key="1">
    <citation type="submission" date="2020-12" db="EMBL/GenBank/DDBJ databases">
        <title>De novo assembly of Tibetan sheep genome.</title>
        <authorList>
            <person name="Li X."/>
        </authorList>
    </citation>
    <scope>NUCLEOTIDE SEQUENCE [LARGE SCALE GENOMIC DNA]</scope>
    <source>
        <tissue evidence="2">Heart</tissue>
    </source>
</reference>
<dbReference type="EMBL" id="JAEMGP010000012">
    <property type="protein sequence ID" value="KAG5202393.1"/>
    <property type="molecule type" value="Genomic_DNA"/>
</dbReference>
<feature type="region of interest" description="Disordered" evidence="1">
    <location>
        <begin position="1"/>
        <end position="51"/>
    </location>
</feature>
<proteinExistence type="predicted"/>
<gene>
    <name evidence="2" type="ORF">JEQ12_003783</name>
</gene>
<evidence type="ECO:0000313" key="2">
    <source>
        <dbReference type="EMBL" id="KAG5202393.1"/>
    </source>
</evidence>
<sequence length="87" mass="9056">MRSKARARKLAKSGEDSLPGSARGLEWMPGIDLQPGSAAAGELDSRGGQSTEFPFLGVLMEENAAPGKSVRPRSQRALGTPPPGSHS</sequence>
<name>A0A836CYJ5_SHEEP</name>
<protein>
    <submittedName>
        <fullName evidence="2">Uncharacterized protein</fullName>
    </submittedName>
</protein>
<accession>A0A836CYJ5</accession>
<comment type="caution">
    <text evidence="2">The sequence shown here is derived from an EMBL/GenBank/DDBJ whole genome shotgun (WGS) entry which is preliminary data.</text>
</comment>